<name>A0A4R9I9V3_9LEPT</name>
<dbReference type="AlphaFoldDB" id="A0A4R9I9V3"/>
<dbReference type="InterPro" id="IPR011990">
    <property type="entry name" value="TPR-like_helical_dom_sf"/>
</dbReference>
<gene>
    <name evidence="1" type="ORF">EHQ24_06725</name>
</gene>
<dbReference type="EMBL" id="RQFK01000018">
    <property type="protein sequence ID" value="TGK83276.1"/>
    <property type="molecule type" value="Genomic_DNA"/>
</dbReference>
<accession>A0A4R9I9V3</accession>
<proteinExistence type="predicted"/>
<sequence length="358" mass="41854">MRTKFLIILIFLSFCREKNSTYNSNEKEEAQDISYSFSDSNELPQTTNQFLNRKNPKGKYSRELIPPFDQSVRNIKELIKNNKYNEAEVEIKKTLASVYNSELFFLYGEILFQLNKLNDALIAFQISREHDMQNQPEFTFYRISCIYSLLGKISESFDYLERAIDRGYNNKSQIESDSNLSNLRMSFLWKKNETYIYSKILNFTNESLVGALNYYGPSWGSATLLCKNENSFSMDWCQEKKELLIGTWKIEDNSLHFYWKSKCEAIGTGNPVEKSECGDIYKEYQFKGCTDISENKLNGIISKSELALAFGREYKGMEGGEMEFRYVYKNLKVQPMQCNSDFYPKSTQDIEILKVAEY</sequence>
<keyword evidence="2" id="KW-1185">Reference proteome</keyword>
<evidence type="ECO:0000313" key="1">
    <source>
        <dbReference type="EMBL" id="TGK83276.1"/>
    </source>
</evidence>
<dbReference type="NCBIfam" id="NF047558">
    <property type="entry name" value="TPR_END_plus"/>
    <property type="match status" value="1"/>
</dbReference>
<comment type="caution">
    <text evidence="1">The sequence shown here is derived from an EMBL/GenBank/DDBJ whole genome shotgun (WGS) entry which is preliminary data.</text>
</comment>
<evidence type="ECO:0000313" key="2">
    <source>
        <dbReference type="Proteomes" id="UP000298009"/>
    </source>
</evidence>
<dbReference type="OrthoDB" id="5166556at2"/>
<organism evidence="1 2">
    <name type="scientific">Leptospira noumeaensis</name>
    <dbReference type="NCBI Taxonomy" id="2484964"/>
    <lineage>
        <taxon>Bacteria</taxon>
        <taxon>Pseudomonadati</taxon>
        <taxon>Spirochaetota</taxon>
        <taxon>Spirochaetia</taxon>
        <taxon>Leptospirales</taxon>
        <taxon>Leptospiraceae</taxon>
        <taxon>Leptospira</taxon>
    </lineage>
</organism>
<reference evidence="1" key="1">
    <citation type="journal article" date="2019" name="PLoS Negl. Trop. Dis.">
        <title>Revisiting the worldwide diversity of Leptospira species in the environment.</title>
        <authorList>
            <person name="Vincent A.T."/>
            <person name="Schiettekatte O."/>
            <person name="Bourhy P."/>
            <person name="Veyrier F.J."/>
            <person name="Picardeau M."/>
        </authorList>
    </citation>
    <scope>NUCLEOTIDE SEQUENCE [LARGE SCALE GENOMIC DNA]</scope>
    <source>
        <strain evidence="1">201800287</strain>
    </source>
</reference>
<protein>
    <submittedName>
        <fullName evidence="1">Uncharacterized protein</fullName>
    </submittedName>
</protein>
<dbReference type="Proteomes" id="UP000298009">
    <property type="component" value="Unassembled WGS sequence"/>
</dbReference>
<dbReference type="RefSeq" id="WP_135600911.1">
    <property type="nucleotide sequence ID" value="NZ_RQFK01000018.1"/>
</dbReference>
<dbReference type="SUPFAM" id="SSF48452">
    <property type="entry name" value="TPR-like"/>
    <property type="match status" value="1"/>
</dbReference>
<dbReference type="Gene3D" id="1.25.40.10">
    <property type="entry name" value="Tetratricopeptide repeat domain"/>
    <property type="match status" value="1"/>
</dbReference>